<evidence type="ECO:0000256" key="2">
    <source>
        <dbReference type="ARBA" id="ARBA00007801"/>
    </source>
</evidence>
<dbReference type="InterPro" id="IPR036249">
    <property type="entry name" value="Thioredoxin-like_sf"/>
</dbReference>
<evidence type="ECO:0000313" key="8">
    <source>
        <dbReference type="Proteomes" id="UP001213000"/>
    </source>
</evidence>
<organism evidence="7 8">
    <name type="scientific">Leucocoprinus birnbaumii</name>
    <dbReference type="NCBI Taxonomy" id="56174"/>
    <lineage>
        <taxon>Eukaryota</taxon>
        <taxon>Fungi</taxon>
        <taxon>Dikarya</taxon>
        <taxon>Basidiomycota</taxon>
        <taxon>Agaricomycotina</taxon>
        <taxon>Agaricomycetes</taxon>
        <taxon>Agaricomycetidae</taxon>
        <taxon>Agaricales</taxon>
        <taxon>Agaricineae</taxon>
        <taxon>Agaricaceae</taxon>
        <taxon>Leucocoprinus</taxon>
    </lineage>
</organism>
<evidence type="ECO:0000256" key="4">
    <source>
        <dbReference type="ARBA" id="ARBA00022827"/>
    </source>
</evidence>
<evidence type="ECO:0000256" key="5">
    <source>
        <dbReference type="ARBA" id="ARBA00023002"/>
    </source>
</evidence>
<evidence type="ECO:0000313" key="7">
    <source>
        <dbReference type="EMBL" id="KAJ3567824.1"/>
    </source>
</evidence>
<dbReference type="AlphaFoldDB" id="A0AAD5VRS0"/>
<keyword evidence="8" id="KW-1185">Reference proteome</keyword>
<dbReference type="InterPro" id="IPR002938">
    <property type="entry name" value="FAD-bd"/>
</dbReference>
<dbReference type="SUPFAM" id="SSF52833">
    <property type="entry name" value="Thioredoxin-like"/>
    <property type="match status" value="1"/>
</dbReference>
<dbReference type="PANTHER" id="PTHR43004">
    <property type="entry name" value="TRK SYSTEM POTASSIUM UPTAKE PROTEIN"/>
    <property type="match status" value="1"/>
</dbReference>
<keyword evidence="4" id="KW-0274">FAD</keyword>
<dbReference type="Gene3D" id="3.30.70.2450">
    <property type="match status" value="1"/>
</dbReference>
<keyword evidence="5" id="KW-0560">Oxidoreductase</keyword>
<proteinExistence type="inferred from homology"/>
<dbReference type="PANTHER" id="PTHR43004:SF19">
    <property type="entry name" value="BINDING MONOOXYGENASE, PUTATIVE (JCVI)-RELATED"/>
    <property type="match status" value="1"/>
</dbReference>
<feature type="domain" description="FAD-binding" evidence="6">
    <location>
        <begin position="6"/>
        <end position="357"/>
    </location>
</feature>
<dbReference type="InterPro" id="IPR036188">
    <property type="entry name" value="FAD/NAD-bd_sf"/>
</dbReference>
<reference evidence="7" key="1">
    <citation type="submission" date="2022-07" db="EMBL/GenBank/DDBJ databases">
        <title>Genome Sequence of Leucocoprinus birnbaumii.</title>
        <authorList>
            <person name="Buettner E."/>
        </authorList>
    </citation>
    <scope>NUCLEOTIDE SEQUENCE</scope>
    <source>
        <strain evidence="7">VT141</strain>
    </source>
</reference>
<evidence type="ECO:0000259" key="6">
    <source>
        <dbReference type="Pfam" id="PF01494"/>
    </source>
</evidence>
<comment type="similarity">
    <text evidence="2">Belongs to the PheA/TfdB FAD monooxygenase family.</text>
</comment>
<accession>A0AAD5VRS0</accession>
<dbReference type="PRINTS" id="PR00420">
    <property type="entry name" value="RNGMNOXGNASE"/>
</dbReference>
<dbReference type="InterPro" id="IPR050641">
    <property type="entry name" value="RIFMO-like"/>
</dbReference>
<dbReference type="GO" id="GO:0016709">
    <property type="term" value="F:oxidoreductase activity, acting on paired donors, with incorporation or reduction of molecular oxygen, NAD(P)H as one donor, and incorporation of one atom of oxygen"/>
    <property type="evidence" value="ECO:0007669"/>
    <property type="project" value="UniProtKB-ARBA"/>
</dbReference>
<evidence type="ECO:0000256" key="1">
    <source>
        <dbReference type="ARBA" id="ARBA00001974"/>
    </source>
</evidence>
<sequence length="570" mass="62874">MASALPVLIAGAGVSGLISALVFAQSGVKFRIIDKAEKPHHGSRGFGIQPRTCELFQTLGIQDDVEKYASAIPVMRAYKLPGGTIPVKTWTLYEDTGSWPDRPFGNGICISQEELEGIIIQHLKQYGIVIEYGKALVNIEQNADRVIATVATFSDGKETDEQEKIQCQYLLGTDGARGVSRKLLGLTFEGETRDTDGMVWGDVEIEGLTSDYWHIWGKPEAFTIMARPIKPGENKFGIGITGINFDPTELADEAKAKEFIIKETGRTDLKFGQFTWLSYFRPNMRMVNKFQEGRVFVLGDAAHVHSPTGGQGLNCSTQDATNITWKLALVLKGLAPHTLLSTYNDERLPVIAQMLEATSKLYTNLVQKPKVQPVEGPSAEDGEKSGWLRWRNGPLQLYGVNYRFSDIVLEERDLASANTDKEEVVSRAYAGYESLGSLLAGDRAPEAPGLITAEGKETSLFKDYFKLDRHTVMVFTPDVEGAASVLEQRSKWPESVVQTLVVTEKSLGGKELDFGRVIWLMDSKGHAGDAYRVEEGALNIVVVRPDGFIGAVVKEAEGVSRYFRKIFCSM</sequence>
<name>A0AAD5VRS0_9AGAR</name>
<dbReference type="Gene3D" id="3.40.30.120">
    <property type="match status" value="1"/>
</dbReference>
<keyword evidence="3" id="KW-0285">Flavoprotein</keyword>
<dbReference type="Pfam" id="PF01494">
    <property type="entry name" value="FAD_binding_3"/>
    <property type="match status" value="1"/>
</dbReference>
<comment type="cofactor">
    <cofactor evidence="1">
        <name>FAD</name>
        <dbReference type="ChEBI" id="CHEBI:57692"/>
    </cofactor>
</comment>
<comment type="caution">
    <text evidence="7">The sequence shown here is derived from an EMBL/GenBank/DDBJ whole genome shotgun (WGS) entry which is preliminary data.</text>
</comment>
<evidence type="ECO:0000256" key="3">
    <source>
        <dbReference type="ARBA" id="ARBA00022630"/>
    </source>
</evidence>
<dbReference type="Proteomes" id="UP001213000">
    <property type="component" value="Unassembled WGS sequence"/>
</dbReference>
<dbReference type="GO" id="GO:0071949">
    <property type="term" value="F:FAD binding"/>
    <property type="evidence" value="ECO:0007669"/>
    <property type="project" value="InterPro"/>
</dbReference>
<gene>
    <name evidence="7" type="ORF">NP233_g6110</name>
</gene>
<dbReference type="Gene3D" id="3.50.50.60">
    <property type="entry name" value="FAD/NAD(P)-binding domain"/>
    <property type="match status" value="1"/>
</dbReference>
<dbReference type="SUPFAM" id="SSF51905">
    <property type="entry name" value="FAD/NAD(P)-binding domain"/>
    <property type="match status" value="1"/>
</dbReference>
<dbReference type="EMBL" id="JANIEX010000385">
    <property type="protein sequence ID" value="KAJ3567824.1"/>
    <property type="molecule type" value="Genomic_DNA"/>
</dbReference>
<protein>
    <recommendedName>
        <fullName evidence="6">FAD-binding domain-containing protein</fullName>
    </recommendedName>
</protein>